<feature type="region of interest" description="Disordered" evidence="1">
    <location>
        <begin position="1"/>
        <end position="27"/>
    </location>
</feature>
<sequence length="482" mass="52123">MTHTHRTSPPAAAADHERPFTGRPRRWAKERDRALRTGHVRDATCTSACEVVLVYERASWGWLAWSVPGDGSRPEVPHQIGVLAPGASCLQRWAVRWLTRRPARYVALAAVPGSLRLSTAGVALVSLLAALIAAGRGVAADVVVPAMLLVLALADHLPGRLDARARVHVRTVEGDRSCRYLRRQSALHTSLVQAAAGSRRHELRRAAEIGRHLLWEAAGLLHSGAPRTVCGELIARERLMLQLAHQVTQIHRHAAGGHTPGTNQTPAPARPVRPHALGAQPPAYPRLRSVPAPLPPKEAFPMPQPGQADPTLEVYLLFAHEPYYPAAAQEINTTVVAAASLLHPRVRQPDGARIHDRLVRGRRPGEIVPLSTLTHELDGGARWPEVGDWERVTEDLLQLVRGHDCDALNLGLPEIARALVCAGPRSEVRTLDPASGKQRVHKPADRVGVLVEVGRHLARAEAGSPLWPGDGLQSPAGSPDAL</sequence>
<accession>A0ABT6M2V3</accession>
<evidence type="ECO:0008006" key="4">
    <source>
        <dbReference type="Google" id="ProtNLM"/>
    </source>
</evidence>
<organism evidence="2 3">
    <name type="scientific">Streptomyces pseudovenezuelae</name>
    <dbReference type="NCBI Taxonomy" id="67350"/>
    <lineage>
        <taxon>Bacteria</taxon>
        <taxon>Bacillati</taxon>
        <taxon>Actinomycetota</taxon>
        <taxon>Actinomycetes</taxon>
        <taxon>Kitasatosporales</taxon>
        <taxon>Streptomycetaceae</taxon>
        <taxon>Streptomyces</taxon>
        <taxon>Streptomyces aurantiacus group</taxon>
    </lineage>
</organism>
<name>A0ABT6M2V3_9ACTN</name>
<reference evidence="2 3" key="1">
    <citation type="submission" date="2023-04" db="EMBL/GenBank/DDBJ databases">
        <title>Forest soil microbial communities from Buena Vista Peninsula, Colon Province, Panama.</title>
        <authorList>
            <person name="Bouskill N."/>
        </authorList>
    </citation>
    <scope>NUCLEOTIDE SEQUENCE [LARGE SCALE GENOMIC DNA]</scope>
    <source>
        <strain evidence="2 3">GGS1</strain>
    </source>
</reference>
<dbReference type="Proteomes" id="UP001160499">
    <property type="component" value="Unassembled WGS sequence"/>
</dbReference>
<dbReference type="EMBL" id="JARXVH010000048">
    <property type="protein sequence ID" value="MDH6222879.1"/>
    <property type="molecule type" value="Genomic_DNA"/>
</dbReference>
<proteinExistence type="predicted"/>
<protein>
    <recommendedName>
        <fullName evidence="4">Integral membrane protein</fullName>
    </recommendedName>
</protein>
<comment type="caution">
    <text evidence="2">The sequence shown here is derived from an EMBL/GenBank/DDBJ whole genome shotgun (WGS) entry which is preliminary data.</text>
</comment>
<keyword evidence="3" id="KW-1185">Reference proteome</keyword>
<evidence type="ECO:0000313" key="2">
    <source>
        <dbReference type="EMBL" id="MDH6222879.1"/>
    </source>
</evidence>
<feature type="region of interest" description="Disordered" evidence="1">
    <location>
        <begin position="462"/>
        <end position="482"/>
    </location>
</feature>
<evidence type="ECO:0000256" key="1">
    <source>
        <dbReference type="SAM" id="MobiDB-lite"/>
    </source>
</evidence>
<dbReference type="RefSeq" id="WP_280883459.1">
    <property type="nucleotide sequence ID" value="NZ_JARXVH010000048.1"/>
</dbReference>
<gene>
    <name evidence="2" type="ORF">M2283_010231</name>
</gene>
<evidence type="ECO:0000313" key="3">
    <source>
        <dbReference type="Proteomes" id="UP001160499"/>
    </source>
</evidence>